<evidence type="ECO:0000313" key="1">
    <source>
        <dbReference type="EMBL" id="KAA1104523.1"/>
    </source>
</evidence>
<dbReference type="EMBL" id="VSWC01000041">
    <property type="protein sequence ID" value="KAA1104523.1"/>
    <property type="molecule type" value="Genomic_DNA"/>
</dbReference>
<accession>A0A5B0PUM4</accession>
<keyword evidence="2" id="KW-1185">Reference proteome</keyword>
<name>A0A5B0PUM4_PUCGR</name>
<dbReference type="Proteomes" id="UP000324748">
    <property type="component" value="Unassembled WGS sequence"/>
</dbReference>
<evidence type="ECO:0000313" key="2">
    <source>
        <dbReference type="Proteomes" id="UP000324748"/>
    </source>
</evidence>
<proteinExistence type="predicted"/>
<sequence length="95" mass="10758">MNVWRRLIVVAVNHEEPSTAAVTKIKDLYAELKSLNSLLSSDVVFGYIFQLAVMKSSAPFKKGFEQQVENEVQQDPHKNVPHFEAIVNNSNICQK</sequence>
<reference evidence="1 2" key="1">
    <citation type="submission" date="2019-05" db="EMBL/GenBank/DDBJ databases">
        <title>Emergence of the Ug99 lineage of the wheat stem rust pathogen through somatic hybridization.</title>
        <authorList>
            <person name="Li F."/>
            <person name="Upadhyaya N.M."/>
            <person name="Sperschneider J."/>
            <person name="Matny O."/>
            <person name="Nguyen-Phuc H."/>
            <person name="Mago R."/>
            <person name="Raley C."/>
            <person name="Miller M.E."/>
            <person name="Silverstein K.A.T."/>
            <person name="Henningsen E."/>
            <person name="Hirsch C.D."/>
            <person name="Visser B."/>
            <person name="Pretorius Z.A."/>
            <person name="Steffenson B.J."/>
            <person name="Schwessinger B."/>
            <person name="Dodds P.N."/>
            <person name="Figueroa M."/>
        </authorList>
    </citation>
    <scope>NUCLEOTIDE SEQUENCE [LARGE SCALE GENOMIC DNA]</scope>
    <source>
        <strain evidence="1">21-0</strain>
    </source>
</reference>
<comment type="caution">
    <text evidence="1">The sequence shown here is derived from an EMBL/GenBank/DDBJ whole genome shotgun (WGS) entry which is preliminary data.</text>
</comment>
<protein>
    <submittedName>
        <fullName evidence="1">Uncharacterized protein</fullName>
    </submittedName>
</protein>
<gene>
    <name evidence="1" type="ORF">PGT21_025949</name>
</gene>
<dbReference type="AlphaFoldDB" id="A0A5B0PUM4"/>
<organism evidence="1 2">
    <name type="scientific">Puccinia graminis f. sp. tritici</name>
    <dbReference type="NCBI Taxonomy" id="56615"/>
    <lineage>
        <taxon>Eukaryota</taxon>
        <taxon>Fungi</taxon>
        <taxon>Dikarya</taxon>
        <taxon>Basidiomycota</taxon>
        <taxon>Pucciniomycotina</taxon>
        <taxon>Pucciniomycetes</taxon>
        <taxon>Pucciniales</taxon>
        <taxon>Pucciniaceae</taxon>
        <taxon>Puccinia</taxon>
    </lineage>
</organism>